<keyword evidence="7" id="KW-0813">Transport</keyword>
<evidence type="ECO:0000256" key="6">
    <source>
        <dbReference type="ARBA" id="ARBA00023136"/>
    </source>
</evidence>
<reference evidence="9 10" key="1">
    <citation type="submission" date="2019-08" db="EMBL/GenBank/DDBJ databases">
        <title>Lewinella sp. strain SSH13 Genome sequencing and assembly.</title>
        <authorList>
            <person name="Kim I."/>
        </authorList>
    </citation>
    <scope>NUCLEOTIDE SEQUENCE [LARGE SCALE GENOMIC DNA]</scope>
    <source>
        <strain evidence="9 10">SSH13</strain>
    </source>
</reference>
<evidence type="ECO:0000256" key="2">
    <source>
        <dbReference type="ARBA" id="ARBA00005811"/>
    </source>
</evidence>
<dbReference type="GO" id="GO:0022857">
    <property type="term" value="F:transmembrane transporter activity"/>
    <property type="evidence" value="ECO:0007669"/>
    <property type="project" value="InterPro"/>
</dbReference>
<evidence type="ECO:0000256" key="7">
    <source>
        <dbReference type="RuleBase" id="RU003879"/>
    </source>
</evidence>
<feature type="transmembrane region" description="Helical" evidence="8">
    <location>
        <begin position="20"/>
        <end position="37"/>
    </location>
</feature>
<comment type="similarity">
    <text evidence="2 7">Belongs to the ExbD/TolR family.</text>
</comment>
<evidence type="ECO:0000256" key="4">
    <source>
        <dbReference type="ARBA" id="ARBA00022692"/>
    </source>
</evidence>
<evidence type="ECO:0000313" key="10">
    <source>
        <dbReference type="Proteomes" id="UP000321907"/>
    </source>
</evidence>
<keyword evidence="3" id="KW-1003">Cell membrane</keyword>
<keyword evidence="5 8" id="KW-1133">Transmembrane helix</keyword>
<accession>A0A5C7FAU1</accession>
<dbReference type="RefSeq" id="WP_147932082.1">
    <property type="nucleotide sequence ID" value="NZ_VOXD01000032.1"/>
</dbReference>
<keyword evidence="7" id="KW-0653">Protein transport</keyword>
<gene>
    <name evidence="9" type="ORF">FUA23_17610</name>
</gene>
<protein>
    <submittedName>
        <fullName evidence="9">Biopolymer transporter ExbD</fullName>
    </submittedName>
</protein>
<dbReference type="GO" id="GO:0005886">
    <property type="term" value="C:plasma membrane"/>
    <property type="evidence" value="ECO:0007669"/>
    <property type="project" value="UniProtKB-SubCell"/>
</dbReference>
<keyword evidence="10" id="KW-1185">Reference proteome</keyword>
<sequence length="159" mass="17954">MAKFSKKRGKSSPAISTASLPDIIFMLLFFFMMVTVLRDSDLKLSVNTPEATQLTKLDEKSLVNYIYVGRPTQQYQQVYGTSPRIQLGDKISTVDDIPLFLEQHKVKLPEAKRSRITSSLRVDGEVTMGIVQDVKTKLRKSNQLRINYSAGKRAGEIKN</sequence>
<comment type="caution">
    <text evidence="9">The sequence shown here is derived from an EMBL/GenBank/DDBJ whole genome shotgun (WGS) entry which is preliminary data.</text>
</comment>
<dbReference type="Proteomes" id="UP000321907">
    <property type="component" value="Unassembled WGS sequence"/>
</dbReference>
<comment type="subcellular location">
    <subcellularLocation>
        <location evidence="1">Cell membrane</location>
        <topology evidence="1">Single-pass membrane protein</topology>
    </subcellularLocation>
    <subcellularLocation>
        <location evidence="7">Cell membrane</location>
        <topology evidence="7">Single-pass type II membrane protein</topology>
    </subcellularLocation>
</comment>
<evidence type="ECO:0000256" key="5">
    <source>
        <dbReference type="ARBA" id="ARBA00022989"/>
    </source>
</evidence>
<proteinExistence type="inferred from homology"/>
<evidence type="ECO:0000313" key="9">
    <source>
        <dbReference type="EMBL" id="TXF87748.1"/>
    </source>
</evidence>
<dbReference type="Pfam" id="PF02472">
    <property type="entry name" value="ExbD"/>
    <property type="match status" value="1"/>
</dbReference>
<organism evidence="9 10">
    <name type="scientific">Neolewinella aurantiaca</name>
    <dbReference type="NCBI Taxonomy" id="2602767"/>
    <lineage>
        <taxon>Bacteria</taxon>
        <taxon>Pseudomonadati</taxon>
        <taxon>Bacteroidota</taxon>
        <taxon>Saprospiria</taxon>
        <taxon>Saprospirales</taxon>
        <taxon>Lewinellaceae</taxon>
        <taxon>Neolewinella</taxon>
    </lineage>
</organism>
<keyword evidence="6 8" id="KW-0472">Membrane</keyword>
<dbReference type="OrthoDB" id="9810103at2"/>
<dbReference type="AlphaFoldDB" id="A0A5C7FAU1"/>
<name>A0A5C7FAU1_9BACT</name>
<dbReference type="GO" id="GO:0015031">
    <property type="term" value="P:protein transport"/>
    <property type="evidence" value="ECO:0007669"/>
    <property type="project" value="UniProtKB-KW"/>
</dbReference>
<dbReference type="EMBL" id="VOXD01000032">
    <property type="protein sequence ID" value="TXF87748.1"/>
    <property type="molecule type" value="Genomic_DNA"/>
</dbReference>
<dbReference type="InterPro" id="IPR003400">
    <property type="entry name" value="ExbD"/>
</dbReference>
<evidence type="ECO:0000256" key="8">
    <source>
        <dbReference type="SAM" id="Phobius"/>
    </source>
</evidence>
<evidence type="ECO:0000256" key="3">
    <source>
        <dbReference type="ARBA" id="ARBA00022475"/>
    </source>
</evidence>
<evidence type="ECO:0000256" key="1">
    <source>
        <dbReference type="ARBA" id="ARBA00004162"/>
    </source>
</evidence>
<keyword evidence="4 7" id="KW-0812">Transmembrane</keyword>